<dbReference type="HOGENOM" id="CLU_056342_1_1_11"/>
<dbReference type="EMBL" id="CP001738">
    <property type="protein sequence ID" value="ACZ00184.1"/>
    <property type="molecule type" value="Genomic_DNA"/>
</dbReference>
<dbReference type="SMART" id="SM00849">
    <property type="entry name" value="Lactamase_B"/>
    <property type="match status" value="1"/>
</dbReference>
<dbReference type="SUPFAM" id="SSF56281">
    <property type="entry name" value="Metallo-hydrolase/oxidoreductase"/>
    <property type="match status" value="1"/>
</dbReference>
<dbReference type="OrthoDB" id="2273115at2"/>
<dbReference type="Proteomes" id="UP000001918">
    <property type="component" value="Chromosome"/>
</dbReference>
<accession>D1A685</accession>
<evidence type="ECO:0000313" key="3">
    <source>
        <dbReference type="Proteomes" id="UP000001918"/>
    </source>
</evidence>
<dbReference type="PANTHER" id="PTHR42951">
    <property type="entry name" value="METALLO-BETA-LACTAMASE DOMAIN-CONTAINING"/>
    <property type="match status" value="1"/>
</dbReference>
<proteinExistence type="predicted"/>
<dbReference type="CDD" id="cd16282">
    <property type="entry name" value="metallo-hydrolase-like_MBL-fold"/>
    <property type="match status" value="1"/>
</dbReference>
<organism evidence="2 3">
    <name type="scientific">Thermomonospora curvata (strain ATCC 19995 / DSM 43183 / JCM 3096 / KCTC 9072 / NBRC 15933 / NCIMB 10081 / Henssen B9)</name>
    <dbReference type="NCBI Taxonomy" id="471852"/>
    <lineage>
        <taxon>Bacteria</taxon>
        <taxon>Bacillati</taxon>
        <taxon>Actinomycetota</taxon>
        <taxon>Actinomycetes</taxon>
        <taxon>Streptosporangiales</taxon>
        <taxon>Thermomonosporaceae</taxon>
        <taxon>Thermomonospora</taxon>
    </lineage>
</organism>
<evidence type="ECO:0000313" key="2">
    <source>
        <dbReference type="EMBL" id="ACZ00184.1"/>
    </source>
</evidence>
<dbReference type="KEGG" id="tcu:Tcur_4662"/>
<dbReference type="eggNOG" id="COG0491">
    <property type="taxonomic scope" value="Bacteria"/>
</dbReference>
<dbReference type="Gene3D" id="3.60.15.10">
    <property type="entry name" value="Ribonuclease Z/Hydroxyacylglutathione hydrolase-like"/>
    <property type="match status" value="1"/>
</dbReference>
<name>D1A685_THECD</name>
<dbReference type="RefSeq" id="WP_012854965.1">
    <property type="nucleotide sequence ID" value="NC_013510.1"/>
</dbReference>
<reference evidence="2 3" key="1">
    <citation type="journal article" date="2011" name="Stand. Genomic Sci.">
        <title>Complete genome sequence of Thermomonospora curvata type strain (B9).</title>
        <authorList>
            <person name="Chertkov O."/>
            <person name="Sikorski J."/>
            <person name="Nolan M."/>
            <person name="Lapidus A."/>
            <person name="Lucas S."/>
            <person name="Del Rio T.G."/>
            <person name="Tice H."/>
            <person name="Cheng J.F."/>
            <person name="Goodwin L."/>
            <person name="Pitluck S."/>
            <person name="Liolios K."/>
            <person name="Ivanova N."/>
            <person name="Mavromatis K."/>
            <person name="Mikhailova N."/>
            <person name="Ovchinnikova G."/>
            <person name="Pati A."/>
            <person name="Chen A."/>
            <person name="Palaniappan K."/>
            <person name="Djao O.D."/>
            <person name="Land M."/>
            <person name="Hauser L."/>
            <person name="Chang Y.J."/>
            <person name="Jeffries C.D."/>
            <person name="Brettin T."/>
            <person name="Han C."/>
            <person name="Detter J.C."/>
            <person name="Rohde M."/>
            <person name="Goker M."/>
            <person name="Woyke T."/>
            <person name="Bristow J."/>
            <person name="Eisen J.A."/>
            <person name="Markowitz V."/>
            <person name="Hugenholtz P."/>
            <person name="Klenk H.P."/>
            <person name="Kyrpides N.C."/>
        </authorList>
    </citation>
    <scope>NUCLEOTIDE SEQUENCE [LARGE SCALE GENOMIC DNA]</scope>
    <source>
        <strain evidence="3">ATCC 19995 / DSM 43183 / JCM 3096 / KCTC 9072 / NBRC 15933 / NCIMB 10081 / Henssen B9</strain>
    </source>
</reference>
<evidence type="ECO:0000259" key="1">
    <source>
        <dbReference type="SMART" id="SM00849"/>
    </source>
</evidence>
<gene>
    <name evidence="2" type="ordered locus">Tcur_4662</name>
</gene>
<sequence>MATSGADTAREPVLHELGAGVFGWVQPDGTWWVNNAGAISTPEGTLIVDTCATEARTRRFLAAVREATGDVPLRYAVNTHLHGDHTHGNSLLPESTVLIGHEETRKGILADFIIDGCPPLWEPLPDWGAVTRRPPEVTLTSELAVTLGDRRIELRHPGYAAHTPGDVVVWLPEERVLFTGDLLFHGLTPMLGMGSVTGALRSLDWIASFEPDRVVPGHGPICDGAALPDVLAAHERYYRFLLEVGTDGMKDGLSPLEAAQRADLGEFAAWADAERLVFNLHKFYADTTGEPFDLAQAALDTVTFNGGPMSTSV</sequence>
<keyword evidence="3" id="KW-1185">Reference proteome</keyword>
<dbReference type="STRING" id="471852.Tcur_4662"/>
<dbReference type="PANTHER" id="PTHR42951:SF4">
    <property type="entry name" value="ACYL-COENZYME A THIOESTERASE MBLAC2"/>
    <property type="match status" value="1"/>
</dbReference>
<dbReference type="InterPro" id="IPR036866">
    <property type="entry name" value="RibonucZ/Hydroxyglut_hydro"/>
</dbReference>
<dbReference type="InterPro" id="IPR001279">
    <property type="entry name" value="Metallo-B-lactamas"/>
</dbReference>
<protein>
    <submittedName>
        <fullName evidence="2">Beta-lactamase domain protein</fullName>
    </submittedName>
</protein>
<feature type="domain" description="Metallo-beta-lactamase" evidence="1">
    <location>
        <begin position="33"/>
        <end position="218"/>
    </location>
</feature>
<dbReference type="Pfam" id="PF00753">
    <property type="entry name" value="Lactamase_B"/>
    <property type="match status" value="1"/>
</dbReference>
<dbReference type="InterPro" id="IPR050855">
    <property type="entry name" value="NDM-1-like"/>
</dbReference>
<dbReference type="AlphaFoldDB" id="D1A685"/>